<name>A0A2P2QMK4_RHIMU</name>
<protein>
    <submittedName>
        <fullName evidence="2">Uncharacterized protein</fullName>
    </submittedName>
</protein>
<accession>A0A2P2QMK4</accession>
<dbReference type="AlphaFoldDB" id="A0A2P2QMK4"/>
<proteinExistence type="predicted"/>
<organism evidence="2">
    <name type="scientific">Rhizophora mucronata</name>
    <name type="common">Asiatic mangrove</name>
    <dbReference type="NCBI Taxonomy" id="61149"/>
    <lineage>
        <taxon>Eukaryota</taxon>
        <taxon>Viridiplantae</taxon>
        <taxon>Streptophyta</taxon>
        <taxon>Embryophyta</taxon>
        <taxon>Tracheophyta</taxon>
        <taxon>Spermatophyta</taxon>
        <taxon>Magnoliopsida</taxon>
        <taxon>eudicotyledons</taxon>
        <taxon>Gunneridae</taxon>
        <taxon>Pentapetalae</taxon>
        <taxon>rosids</taxon>
        <taxon>fabids</taxon>
        <taxon>Malpighiales</taxon>
        <taxon>Rhizophoraceae</taxon>
        <taxon>Rhizophora</taxon>
    </lineage>
</organism>
<feature type="compositionally biased region" description="Polar residues" evidence="1">
    <location>
        <begin position="10"/>
        <end position="26"/>
    </location>
</feature>
<reference evidence="2" key="1">
    <citation type="submission" date="2018-02" db="EMBL/GenBank/DDBJ databases">
        <title>Rhizophora mucronata_Transcriptome.</title>
        <authorList>
            <person name="Meera S.P."/>
            <person name="Sreeshan A."/>
            <person name="Augustine A."/>
        </authorList>
    </citation>
    <scope>NUCLEOTIDE SEQUENCE</scope>
    <source>
        <tissue evidence="2">Leaf</tissue>
    </source>
</reference>
<dbReference type="EMBL" id="GGEC01087756">
    <property type="protein sequence ID" value="MBX68240.1"/>
    <property type="molecule type" value="Transcribed_RNA"/>
</dbReference>
<evidence type="ECO:0000313" key="2">
    <source>
        <dbReference type="EMBL" id="MBX68240.1"/>
    </source>
</evidence>
<feature type="region of interest" description="Disordered" evidence="1">
    <location>
        <begin position="1"/>
        <end position="36"/>
    </location>
</feature>
<sequence>MTGQRREAQNFHTESNGTHYSRNHTSAKGEGVPNFRYHHTRGYSCMSIVDM</sequence>
<evidence type="ECO:0000256" key="1">
    <source>
        <dbReference type="SAM" id="MobiDB-lite"/>
    </source>
</evidence>